<name>A0A7X2T0F7_9CLOT</name>
<feature type="short sequence motif" description="DGA/G" evidence="4">
    <location>
        <begin position="185"/>
        <end position="187"/>
    </location>
</feature>
<keyword evidence="1 4" id="KW-0378">Hydrolase</keyword>
<dbReference type="Proteomes" id="UP000460287">
    <property type="component" value="Unassembled WGS sequence"/>
</dbReference>
<accession>A0A7X2T0F7</accession>
<feature type="short sequence motif" description="GXSXG" evidence="4">
    <location>
        <begin position="42"/>
        <end position="46"/>
    </location>
</feature>
<dbReference type="SUPFAM" id="SSF52151">
    <property type="entry name" value="FabD/lysophospholipase-like"/>
    <property type="match status" value="1"/>
</dbReference>
<evidence type="ECO:0000313" key="7">
    <source>
        <dbReference type="Proteomes" id="UP000460287"/>
    </source>
</evidence>
<dbReference type="EMBL" id="VULX01000003">
    <property type="protein sequence ID" value="MSR90527.1"/>
    <property type="molecule type" value="Genomic_DNA"/>
</dbReference>
<dbReference type="RefSeq" id="WP_154530415.1">
    <property type="nucleotide sequence ID" value="NZ_JAQXTV010000065.1"/>
</dbReference>
<dbReference type="Gene3D" id="3.40.1090.10">
    <property type="entry name" value="Cytosolic phospholipase A2 catalytic domain"/>
    <property type="match status" value="2"/>
</dbReference>
<dbReference type="PROSITE" id="PS51635">
    <property type="entry name" value="PNPLA"/>
    <property type="match status" value="1"/>
</dbReference>
<feature type="active site" description="Proton acceptor" evidence="4">
    <location>
        <position position="185"/>
    </location>
</feature>
<dbReference type="PANTHER" id="PTHR14226">
    <property type="entry name" value="NEUROPATHY TARGET ESTERASE/SWISS CHEESE D.MELANOGASTER"/>
    <property type="match status" value="1"/>
</dbReference>
<dbReference type="InterPro" id="IPR002641">
    <property type="entry name" value="PNPLA_dom"/>
</dbReference>
<reference evidence="6 7" key="1">
    <citation type="submission" date="2019-08" db="EMBL/GenBank/DDBJ databases">
        <title>In-depth cultivation of the pig gut microbiome towards novel bacterial diversity and tailored functional studies.</title>
        <authorList>
            <person name="Wylensek D."/>
            <person name="Hitch T.C.A."/>
            <person name="Clavel T."/>
        </authorList>
    </citation>
    <scope>NUCLEOTIDE SEQUENCE [LARGE SCALE GENOMIC DNA]</scope>
    <source>
        <strain evidence="6 7">WCA-383-APC-5B</strain>
    </source>
</reference>
<feature type="active site" description="Nucleophile" evidence="4">
    <location>
        <position position="44"/>
    </location>
</feature>
<evidence type="ECO:0000256" key="3">
    <source>
        <dbReference type="ARBA" id="ARBA00023098"/>
    </source>
</evidence>
<dbReference type="CDD" id="cd07209">
    <property type="entry name" value="Pat_hypo_Ecoli_Z1214_like"/>
    <property type="match status" value="1"/>
</dbReference>
<feature type="domain" description="PNPLA" evidence="5">
    <location>
        <begin position="9"/>
        <end position="198"/>
    </location>
</feature>
<organism evidence="6 7">
    <name type="scientific">Inconstantimicrobium porci</name>
    <dbReference type="NCBI Taxonomy" id="2652291"/>
    <lineage>
        <taxon>Bacteria</taxon>
        <taxon>Bacillati</taxon>
        <taxon>Bacillota</taxon>
        <taxon>Clostridia</taxon>
        <taxon>Eubacteriales</taxon>
        <taxon>Clostridiaceae</taxon>
        <taxon>Inconstantimicrobium</taxon>
    </lineage>
</organism>
<sequence>MQDIRNIALVLGGGGGRGAYQIGVWKALREFGIEKNIKAVSGTSIGGINAAFFAQGSYEKAESLWRNISSEQIVVIDAKKIISEFLKNFDLKSKKPTEFFKNIADTEVISRNGLVEIVEKYINIDYIANSNIKCILSCTEIPQFKAHYFDVEGKNILKIKKALMATSAFPVVFDPVNIDGHLYIDGGAVDNIPIKPLYDLGYRKFIVVHFDINGIIDYSKYKGAEFTIITPSIFQGGMITGAFNFNKITNKMRLELGYRDTVLLLKNQGF</sequence>
<comment type="caution">
    <text evidence="6">The sequence shown here is derived from an EMBL/GenBank/DDBJ whole genome shotgun (WGS) entry which is preliminary data.</text>
</comment>
<proteinExistence type="predicted"/>
<dbReference type="GO" id="GO:0016042">
    <property type="term" value="P:lipid catabolic process"/>
    <property type="evidence" value="ECO:0007669"/>
    <property type="project" value="UniProtKB-UniRule"/>
</dbReference>
<dbReference type="InterPro" id="IPR050301">
    <property type="entry name" value="NTE"/>
</dbReference>
<feature type="short sequence motif" description="GXGXXG" evidence="4">
    <location>
        <begin position="13"/>
        <end position="18"/>
    </location>
</feature>
<evidence type="ECO:0000259" key="5">
    <source>
        <dbReference type="PROSITE" id="PS51635"/>
    </source>
</evidence>
<evidence type="ECO:0000256" key="2">
    <source>
        <dbReference type="ARBA" id="ARBA00022963"/>
    </source>
</evidence>
<protein>
    <submittedName>
        <fullName evidence="6">Patatin-like phospholipase family protein</fullName>
    </submittedName>
</protein>
<dbReference type="PANTHER" id="PTHR14226:SF57">
    <property type="entry name" value="BLR7027 PROTEIN"/>
    <property type="match status" value="1"/>
</dbReference>
<keyword evidence="2 4" id="KW-0442">Lipid degradation</keyword>
<dbReference type="Pfam" id="PF01734">
    <property type="entry name" value="Patatin"/>
    <property type="match status" value="1"/>
</dbReference>
<evidence type="ECO:0000256" key="1">
    <source>
        <dbReference type="ARBA" id="ARBA00022801"/>
    </source>
</evidence>
<evidence type="ECO:0000313" key="6">
    <source>
        <dbReference type="EMBL" id="MSR90527.1"/>
    </source>
</evidence>
<dbReference type="GO" id="GO:0016787">
    <property type="term" value="F:hydrolase activity"/>
    <property type="evidence" value="ECO:0007669"/>
    <property type="project" value="UniProtKB-UniRule"/>
</dbReference>
<evidence type="ECO:0000256" key="4">
    <source>
        <dbReference type="PROSITE-ProRule" id="PRU01161"/>
    </source>
</evidence>
<dbReference type="AlphaFoldDB" id="A0A7X2T0F7"/>
<dbReference type="InterPro" id="IPR016035">
    <property type="entry name" value="Acyl_Trfase/lysoPLipase"/>
</dbReference>
<keyword evidence="7" id="KW-1185">Reference proteome</keyword>
<keyword evidence="3 4" id="KW-0443">Lipid metabolism</keyword>
<gene>
    <name evidence="6" type="ORF">FYJ33_03635</name>
</gene>